<gene>
    <name evidence="2" type="ORF">Taro_003250</name>
</gene>
<comment type="caution">
    <text evidence="2">The sequence shown here is derived from an EMBL/GenBank/DDBJ whole genome shotgun (WGS) entry which is preliminary data.</text>
</comment>
<evidence type="ECO:0000313" key="3">
    <source>
        <dbReference type="Proteomes" id="UP000652761"/>
    </source>
</evidence>
<keyword evidence="3" id="KW-1185">Reference proteome</keyword>
<evidence type="ECO:0000313" key="2">
    <source>
        <dbReference type="EMBL" id="MQL70950.1"/>
    </source>
</evidence>
<feature type="compositionally biased region" description="Gly residues" evidence="1">
    <location>
        <begin position="1"/>
        <end position="10"/>
    </location>
</feature>
<dbReference type="AlphaFoldDB" id="A0A843TNK8"/>
<dbReference type="Proteomes" id="UP000652761">
    <property type="component" value="Unassembled WGS sequence"/>
</dbReference>
<evidence type="ECO:0000256" key="1">
    <source>
        <dbReference type="SAM" id="MobiDB-lite"/>
    </source>
</evidence>
<name>A0A843TNK8_COLES</name>
<proteinExistence type="predicted"/>
<accession>A0A843TNK8</accession>
<reference evidence="2" key="1">
    <citation type="submission" date="2017-07" db="EMBL/GenBank/DDBJ databases">
        <title>Taro Niue Genome Assembly and Annotation.</title>
        <authorList>
            <person name="Atibalentja N."/>
            <person name="Keating K."/>
            <person name="Fields C.J."/>
        </authorList>
    </citation>
    <scope>NUCLEOTIDE SEQUENCE</scope>
    <source>
        <strain evidence="2">Niue_2</strain>
        <tissue evidence="2">Leaf</tissue>
    </source>
</reference>
<dbReference type="EMBL" id="NMUH01000083">
    <property type="protein sequence ID" value="MQL70950.1"/>
    <property type="molecule type" value="Genomic_DNA"/>
</dbReference>
<feature type="compositionally biased region" description="Low complexity" evidence="1">
    <location>
        <begin position="11"/>
        <end position="22"/>
    </location>
</feature>
<sequence>MFRGCGGGRQQGFQLGFQQGRGVRAAPEESQQSTAGQPITFLGFLLTPLTEEGMVQVNITDWCMSTARKWLSTANVLPKPIPGI</sequence>
<organism evidence="2 3">
    <name type="scientific">Colocasia esculenta</name>
    <name type="common">Wild taro</name>
    <name type="synonym">Arum esculentum</name>
    <dbReference type="NCBI Taxonomy" id="4460"/>
    <lineage>
        <taxon>Eukaryota</taxon>
        <taxon>Viridiplantae</taxon>
        <taxon>Streptophyta</taxon>
        <taxon>Embryophyta</taxon>
        <taxon>Tracheophyta</taxon>
        <taxon>Spermatophyta</taxon>
        <taxon>Magnoliopsida</taxon>
        <taxon>Liliopsida</taxon>
        <taxon>Araceae</taxon>
        <taxon>Aroideae</taxon>
        <taxon>Colocasieae</taxon>
        <taxon>Colocasia</taxon>
    </lineage>
</organism>
<protein>
    <submittedName>
        <fullName evidence="2">Uncharacterized protein</fullName>
    </submittedName>
</protein>
<feature type="region of interest" description="Disordered" evidence="1">
    <location>
        <begin position="1"/>
        <end position="34"/>
    </location>
</feature>